<organism evidence="1">
    <name type="scientific">Planktothricoides raciborskii GIHE-MW2</name>
    <dbReference type="NCBI Taxonomy" id="2792601"/>
    <lineage>
        <taxon>Bacteria</taxon>
        <taxon>Bacillati</taxon>
        <taxon>Cyanobacteriota</taxon>
        <taxon>Cyanophyceae</taxon>
        <taxon>Oscillatoriophycideae</taxon>
        <taxon>Oscillatoriales</taxon>
        <taxon>Oscillatoriaceae</taxon>
        <taxon>Planktothricoides</taxon>
    </lineage>
</organism>
<protein>
    <submittedName>
        <fullName evidence="1">Uncharacterized protein</fullName>
    </submittedName>
</protein>
<dbReference type="AlphaFoldDB" id="A0AAU8JJ62"/>
<sequence length="141" mass="16560">MAYWVKIIYDRETYVIDLDRIGAFSVSSNHKITFWLPDGGVSICIHPQSNAESYQKVLNYLEKIHHKTTVSADWIKFHYDREEYLLDLNRISAFSQDPNTHKISFWLPDNGTKMILHPHSNADAHGKVLEYIERKTGYYLK</sequence>
<dbReference type="EMBL" id="CP159837">
    <property type="protein sequence ID" value="XCM38848.1"/>
    <property type="molecule type" value="Genomic_DNA"/>
</dbReference>
<accession>A0AAU8JJ62</accession>
<reference evidence="1" key="1">
    <citation type="submission" date="2024-07" db="EMBL/GenBank/DDBJ databases">
        <authorList>
            <person name="Kim Y.J."/>
            <person name="Jeong J.Y."/>
        </authorList>
    </citation>
    <scope>NUCLEOTIDE SEQUENCE</scope>
    <source>
        <strain evidence="1">GIHE-MW2</strain>
    </source>
</reference>
<dbReference type="RefSeq" id="WP_054464607.1">
    <property type="nucleotide sequence ID" value="NZ_CP159837.1"/>
</dbReference>
<name>A0AAU8JJ62_9CYAN</name>
<gene>
    <name evidence="1" type="ORF">ABWT76_001724</name>
</gene>
<proteinExistence type="predicted"/>
<evidence type="ECO:0000313" key="1">
    <source>
        <dbReference type="EMBL" id="XCM38848.1"/>
    </source>
</evidence>